<dbReference type="Pfam" id="PF00105">
    <property type="entry name" value="zf-C4"/>
    <property type="match status" value="1"/>
</dbReference>
<keyword evidence="8" id="KW-0539">Nucleus</keyword>
<evidence type="ECO:0000256" key="6">
    <source>
        <dbReference type="ARBA" id="ARBA00023163"/>
    </source>
</evidence>
<keyword evidence="5" id="KW-0238">DNA-binding</keyword>
<evidence type="ECO:0000259" key="9">
    <source>
        <dbReference type="PROSITE" id="PS51030"/>
    </source>
</evidence>
<evidence type="ECO:0000256" key="8">
    <source>
        <dbReference type="ARBA" id="ARBA00023242"/>
    </source>
</evidence>
<keyword evidence="1" id="KW-0479">Metal-binding</keyword>
<dbReference type="GO" id="GO:0045944">
    <property type="term" value="P:positive regulation of transcription by RNA polymerase II"/>
    <property type="evidence" value="ECO:0007669"/>
    <property type="project" value="TreeGrafter"/>
</dbReference>
<dbReference type="PRINTS" id="PR00047">
    <property type="entry name" value="STROIDFINGER"/>
</dbReference>
<dbReference type="Proteomes" id="UP000681720">
    <property type="component" value="Unassembled WGS sequence"/>
</dbReference>
<keyword evidence="7" id="KW-0675">Receptor</keyword>
<dbReference type="GO" id="GO:0000122">
    <property type="term" value="P:negative regulation of transcription by RNA polymerase II"/>
    <property type="evidence" value="ECO:0007669"/>
    <property type="project" value="TreeGrafter"/>
</dbReference>
<evidence type="ECO:0000256" key="4">
    <source>
        <dbReference type="ARBA" id="ARBA00023015"/>
    </source>
</evidence>
<dbReference type="AlphaFoldDB" id="A0A8S3B9S5"/>
<keyword evidence="2" id="KW-0863">Zinc-finger</keyword>
<evidence type="ECO:0000256" key="5">
    <source>
        <dbReference type="ARBA" id="ARBA00023125"/>
    </source>
</evidence>
<evidence type="ECO:0000313" key="10">
    <source>
        <dbReference type="EMBL" id="CAF4807995.1"/>
    </source>
</evidence>
<dbReference type="PANTHER" id="PTHR24082">
    <property type="entry name" value="NUCLEAR HORMONE RECEPTOR"/>
    <property type="match status" value="1"/>
</dbReference>
<keyword evidence="3" id="KW-0862">Zinc</keyword>
<feature type="non-terminal residue" evidence="10">
    <location>
        <position position="1"/>
    </location>
</feature>
<comment type="caution">
    <text evidence="10">The sequence shown here is derived from an EMBL/GenBank/DDBJ whole genome shotgun (WGS) entry which is preliminary data.</text>
</comment>
<keyword evidence="4" id="KW-0805">Transcription regulation</keyword>
<proteinExistence type="predicted"/>
<feature type="domain" description="Nuclear receptor" evidence="9">
    <location>
        <begin position="1"/>
        <end position="62"/>
    </location>
</feature>
<dbReference type="PROSITE" id="PS51030">
    <property type="entry name" value="NUCLEAR_REC_DBD_2"/>
    <property type="match status" value="1"/>
</dbReference>
<feature type="non-terminal residue" evidence="10">
    <location>
        <position position="63"/>
    </location>
</feature>
<evidence type="ECO:0000256" key="7">
    <source>
        <dbReference type="ARBA" id="ARBA00023170"/>
    </source>
</evidence>
<dbReference type="InterPro" id="IPR001628">
    <property type="entry name" value="Znf_hrmn_rcpt"/>
</dbReference>
<dbReference type="GO" id="GO:0030154">
    <property type="term" value="P:cell differentiation"/>
    <property type="evidence" value="ECO:0007669"/>
    <property type="project" value="TreeGrafter"/>
</dbReference>
<keyword evidence="6" id="KW-0804">Transcription</keyword>
<evidence type="ECO:0000313" key="11">
    <source>
        <dbReference type="Proteomes" id="UP000681720"/>
    </source>
</evidence>
<dbReference type="SUPFAM" id="SSF57716">
    <property type="entry name" value="Glucocorticoid receptor-like (DNA-binding domain)"/>
    <property type="match status" value="1"/>
</dbReference>
<dbReference type="InterPro" id="IPR013088">
    <property type="entry name" value="Znf_NHR/GATA"/>
</dbReference>
<dbReference type="PANTHER" id="PTHR24082:SF39">
    <property type="entry name" value="NUCLEAR RECEPTOR SUBFAMILY 1 GROUP I MEMBER 2"/>
    <property type="match status" value="1"/>
</dbReference>
<sequence length="63" mass="7293">NFDVISCESCKSFFRRNALRNPSPECARQGLCQITFESRRRCSSCRLFKCLNSGMSRDRLVLV</sequence>
<evidence type="ECO:0000256" key="2">
    <source>
        <dbReference type="ARBA" id="ARBA00022771"/>
    </source>
</evidence>
<gene>
    <name evidence="10" type="ORF">GIL414_LOCUS47456</name>
</gene>
<reference evidence="10" key="1">
    <citation type="submission" date="2021-02" db="EMBL/GenBank/DDBJ databases">
        <authorList>
            <person name="Nowell W R."/>
        </authorList>
    </citation>
    <scope>NUCLEOTIDE SEQUENCE</scope>
</reference>
<dbReference type="SMART" id="SM00399">
    <property type="entry name" value="ZnF_C4"/>
    <property type="match status" value="1"/>
</dbReference>
<dbReference type="GO" id="GO:0000978">
    <property type="term" value="F:RNA polymerase II cis-regulatory region sequence-specific DNA binding"/>
    <property type="evidence" value="ECO:0007669"/>
    <property type="project" value="TreeGrafter"/>
</dbReference>
<name>A0A8S3B9S5_9BILA</name>
<dbReference type="Gene3D" id="3.30.50.10">
    <property type="entry name" value="Erythroid Transcription Factor GATA-1, subunit A"/>
    <property type="match status" value="1"/>
</dbReference>
<evidence type="ECO:0000256" key="3">
    <source>
        <dbReference type="ARBA" id="ARBA00022833"/>
    </source>
</evidence>
<evidence type="ECO:0000256" key="1">
    <source>
        <dbReference type="ARBA" id="ARBA00022723"/>
    </source>
</evidence>
<accession>A0A8S3B9S5</accession>
<protein>
    <recommendedName>
        <fullName evidence="9">Nuclear receptor domain-containing protein</fullName>
    </recommendedName>
</protein>
<dbReference type="GO" id="GO:0004879">
    <property type="term" value="F:nuclear receptor activity"/>
    <property type="evidence" value="ECO:0007669"/>
    <property type="project" value="TreeGrafter"/>
</dbReference>
<dbReference type="GO" id="GO:0008270">
    <property type="term" value="F:zinc ion binding"/>
    <property type="evidence" value="ECO:0007669"/>
    <property type="project" value="UniProtKB-KW"/>
</dbReference>
<organism evidence="10 11">
    <name type="scientific">Rotaria magnacalcarata</name>
    <dbReference type="NCBI Taxonomy" id="392030"/>
    <lineage>
        <taxon>Eukaryota</taxon>
        <taxon>Metazoa</taxon>
        <taxon>Spiralia</taxon>
        <taxon>Gnathifera</taxon>
        <taxon>Rotifera</taxon>
        <taxon>Eurotatoria</taxon>
        <taxon>Bdelloidea</taxon>
        <taxon>Philodinida</taxon>
        <taxon>Philodinidae</taxon>
        <taxon>Rotaria</taxon>
    </lineage>
</organism>
<dbReference type="EMBL" id="CAJOBJ010151384">
    <property type="protein sequence ID" value="CAF4807995.1"/>
    <property type="molecule type" value="Genomic_DNA"/>
</dbReference>
<dbReference type="InterPro" id="IPR050234">
    <property type="entry name" value="Nuclear_hormone_rcpt_NR1"/>
</dbReference>